<dbReference type="Proteomes" id="UP000001735">
    <property type="component" value="Chromosome"/>
</dbReference>
<dbReference type="InterPro" id="IPR029063">
    <property type="entry name" value="SAM-dependent_MTases_sf"/>
</dbReference>
<dbReference type="GO" id="GO:0003677">
    <property type="term" value="F:DNA binding"/>
    <property type="evidence" value="ECO:0007669"/>
    <property type="project" value="UniProtKB-KW"/>
</dbReference>
<dbReference type="Pfam" id="PF01555">
    <property type="entry name" value="N6_N4_Mtase"/>
    <property type="match status" value="1"/>
</dbReference>
<dbReference type="HOGENOM" id="CLU_024927_2_2_7"/>
<dbReference type="PRINTS" id="PR00508">
    <property type="entry name" value="S21N4MTFRASE"/>
</dbReference>
<organism evidence="10 11">
    <name type="scientific">Helicobacter pylori (strain G27)</name>
    <dbReference type="NCBI Taxonomy" id="563041"/>
    <lineage>
        <taxon>Bacteria</taxon>
        <taxon>Pseudomonadati</taxon>
        <taxon>Campylobacterota</taxon>
        <taxon>Epsilonproteobacteria</taxon>
        <taxon>Campylobacterales</taxon>
        <taxon>Helicobacteraceae</taxon>
        <taxon>Helicobacter</taxon>
    </lineage>
</organism>
<feature type="domain" description="DNA methylase N-4/N-6" evidence="9">
    <location>
        <begin position="38"/>
        <end position="252"/>
    </location>
</feature>
<dbReference type="Gene3D" id="3.40.50.150">
    <property type="entry name" value="Vaccinia Virus protein VP39"/>
    <property type="match status" value="1"/>
</dbReference>
<protein>
    <recommendedName>
        <fullName evidence="8">Methyltransferase</fullName>
        <ecNumber evidence="8">2.1.1.-</ecNumber>
    </recommendedName>
</protein>
<keyword evidence="5" id="KW-0680">Restriction system</keyword>
<dbReference type="SUPFAM" id="SSF53335">
    <property type="entry name" value="S-adenosyl-L-methionine-dependent methyltransferases"/>
    <property type="match status" value="1"/>
</dbReference>
<evidence type="ECO:0000256" key="7">
    <source>
        <dbReference type="ARBA" id="ARBA00049120"/>
    </source>
</evidence>
<dbReference type="GO" id="GO:0032259">
    <property type="term" value="P:methylation"/>
    <property type="evidence" value="ECO:0007669"/>
    <property type="project" value="UniProtKB-KW"/>
</dbReference>
<sequence length="261" mass="30483">MIRRFKKAFMKPYFSLEKLDLYHGDASVLETFEKGFYDLCVTSPPYNLSIEYQGSNDFRAYDDYLNWCKNWLKNCYFWGKEQARLCLNVPLDTNKHGKQSLEADITIVAKECGWKYQNTIIWNESNISRRTAWGSWLQASAPYAIAPVELIVVFYKNEYKRQKQTSTMSREEFLLYTNGLWSFSGESKKHLKHPAPFPRELPRRCIQLFSFLEDTIFDPFSGSGTTILEANALGRFSVGLEIEKEYCELSKKRILESLSLV</sequence>
<evidence type="ECO:0000313" key="10">
    <source>
        <dbReference type="EMBL" id="ACI27009.1"/>
    </source>
</evidence>
<reference evidence="10 11" key="1">
    <citation type="journal article" date="2009" name="J. Bacteriol.">
        <title>The complete genome sequence of Helicobacter pylori strain G27.</title>
        <authorList>
            <person name="Baltrus D.A."/>
            <person name="Amieva M.R."/>
            <person name="Covacci A."/>
            <person name="Lowe T.M."/>
            <person name="Merrell D.S."/>
            <person name="Ottemann K.M."/>
            <person name="Stein M."/>
            <person name="Salama N.R."/>
            <person name="Guillemin K."/>
        </authorList>
    </citation>
    <scope>NUCLEOTIDE SEQUENCE [LARGE SCALE GENOMIC DNA]</scope>
    <source>
        <strain evidence="10 11">G27</strain>
    </source>
</reference>
<evidence type="ECO:0000313" key="11">
    <source>
        <dbReference type="Proteomes" id="UP000001735"/>
    </source>
</evidence>
<name>B5ZA29_HELPG</name>
<dbReference type="PROSITE" id="PS00093">
    <property type="entry name" value="N4_MTASE"/>
    <property type="match status" value="1"/>
</dbReference>
<keyword evidence="11" id="KW-1185">Reference proteome</keyword>
<gene>
    <name evidence="10" type="ordered locus">HPG27_242</name>
</gene>
<dbReference type="InterPro" id="IPR001091">
    <property type="entry name" value="RM_Methyltransferase"/>
</dbReference>
<dbReference type="GO" id="GO:0009307">
    <property type="term" value="P:DNA restriction-modification system"/>
    <property type="evidence" value="ECO:0007669"/>
    <property type="project" value="UniProtKB-KW"/>
</dbReference>
<evidence type="ECO:0000256" key="2">
    <source>
        <dbReference type="ARBA" id="ARBA00022603"/>
    </source>
</evidence>
<dbReference type="InterPro" id="IPR002941">
    <property type="entry name" value="DNA_methylase_N4/N6"/>
</dbReference>
<evidence type="ECO:0000256" key="6">
    <source>
        <dbReference type="ARBA" id="ARBA00023125"/>
    </source>
</evidence>
<dbReference type="REBASE" id="19021">
    <property type="entry name" value="M.HpyGORF242P"/>
</dbReference>
<evidence type="ECO:0000259" key="9">
    <source>
        <dbReference type="Pfam" id="PF01555"/>
    </source>
</evidence>
<proteinExistence type="inferred from homology"/>
<dbReference type="InterPro" id="IPR017985">
    <property type="entry name" value="MeTrfase_CN4_CS"/>
</dbReference>
<evidence type="ECO:0000256" key="4">
    <source>
        <dbReference type="ARBA" id="ARBA00022691"/>
    </source>
</evidence>
<keyword evidence="6" id="KW-0238">DNA-binding</keyword>
<comment type="similarity">
    <text evidence="1">Belongs to the N(4)/N(6)-methyltransferase family. N(4) subfamily.</text>
</comment>
<evidence type="ECO:0000256" key="3">
    <source>
        <dbReference type="ARBA" id="ARBA00022679"/>
    </source>
</evidence>
<dbReference type="EC" id="2.1.1.-" evidence="8"/>
<dbReference type="EMBL" id="CP001173">
    <property type="protein sequence ID" value="ACI27009.1"/>
    <property type="molecule type" value="Genomic_DNA"/>
</dbReference>
<dbReference type="KEGG" id="hpg:HPG27_242"/>
<evidence type="ECO:0000256" key="8">
    <source>
        <dbReference type="RuleBase" id="RU362026"/>
    </source>
</evidence>
<evidence type="ECO:0000256" key="1">
    <source>
        <dbReference type="ARBA" id="ARBA00010203"/>
    </source>
</evidence>
<keyword evidence="2" id="KW-0489">Methyltransferase</keyword>
<evidence type="ECO:0000256" key="5">
    <source>
        <dbReference type="ARBA" id="ARBA00022747"/>
    </source>
</evidence>
<comment type="catalytic activity">
    <reaction evidence="7">
        <text>a 2'-deoxycytidine in DNA + S-adenosyl-L-methionine = an N(4)-methyl-2'-deoxycytidine in DNA + S-adenosyl-L-homocysteine + H(+)</text>
        <dbReference type="Rhea" id="RHEA:16857"/>
        <dbReference type="Rhea" id="RHEA-COMP:11369"/>
        <dbReference type="Rhea" id="RHEA-COMP:13674"/>
        <dbReference type="ChEBI" id="CHEBI:15378"/>
        <dbReference type="ChEBI" id="CHEBI:57856"/>
        <dbReference type="ChEBI" id="CHEBI:59789"/>
        <dbReference type="ChEBI" id="CHEBI:85452"/>
        <dbReference type="ChEBI" id="CHEBI:137933"/>
        <dbReference type="EC" id="2.1.1.113"/>
    </reaction>
</comment>
<dbReference type="GO" id="GO:0015667">
    <property type="term" value="F:site-specific DNA-methyltransferase (cytosine-N4-specific) activity"/>
    <property type="evidence" value="ECO:0007669"/>
    <property type="project" value="UniProtKB-EC"/>
</dbReference>
<dbReference type="GO" id="GO:0008170">
    <property type="term" value="F:N-methyltransferase activity"/>
    <property type="evidence" value="ECO:0007669"/>
    <property type="project" value="InterPro"/>
</dbReference>
<keyword evidence="4" id="KW-0949">S-adenosyl-L-methionine</keyword>
<keyword evidence="3" id="KW-0808">Transferase</keyword>
<accession>B5ZA29</accession>
<dbReference type="AlphaFoldDB" id="B5ZA29"/>